<feature type="transmembrane region" description="Helical" evidence="2">
    <location>
        <begin position="203"/>
        <end position="225"/>
    </location>
</feature>
<feature type="region of interest" description="Disordered" evidence="1">
    <location>
        <begin position="504"/>
        <end position="523"/>
    </location>
</feature>
<dbReference type="EMBL" id="KB007867">
    <property type="protein sequence ID" value="ELR23018.1"/>
    <property type="molecule type" value="Genomic_DNA"/>
</dbReference>
<organism evidence="4 5">
    <name type="scientific">Acanthamoeba castellanii (strain ATCC 30010 / Neff)</name>
    <dbReference type="NCBI Taxonomy" id="1257118"/>
    <lineage>
        <taxon>Eukaryota</taxon>
        <taxon>Amoebozoa</taxon>
        <taxon>Discosea</taxon>
        <taxon>Longamoebia</taxon>
        <taxon>Centramoebida</taxon>
        <taxon>Acanthamoebidae</taxon>
        <taxon>Acanthamoeba</taxon>
    </lineage>
</organism>
<dbReference type="VEuPathDB" id="AmoebaDB:ACA1_360330"/>
<dbReference type="Gene3D" id="3.40.720.10">
    <property type="entry name" value="Alkaline Phosphatase, subunit A"/>
    <property type="match status" value="1"/>
</dbReference>
<feature type="transmembrane region" description="Helical" evidence="2">
    <location>
        <begin position="149"/>
        <end position="175"/>
    </location>
</feature>
<feature type="compositionally biased region" description="Basic and acidic residues" evidence="1">
    <location>
        <begin position="16"/>
        <end position="45"/>
    </location>
</feature>
<proteinExistence type="predicted"/>
<feature type="domain" description="Sulfatase N-terminal" evidence="3">
    <location>
        <begin position="413"/>
        <end position="619"/>
    </location>
</feature>
<feature type="transmembrane region" description="Helical" evidence="2">
    <location>
        <begin position="269"/>
        <end position="291"/>
    </location>
</feature>
<feature type="region of interest" description="Disordered" evidence="1">
    <location>
        <begin position="1"/>
        <end position="62"/>
    </location>
</feature>
<name>L8HE31_ACACF</name>
<feature type="transmembrane region" description="Helical" evidence="2">
    <location>
        <begin position="303"/>
        <end position="326"/>
    </location>
</feature>
<keyword evidence="5" id="KW-1185">Reference proteome</keyword>
<evidence type="ECO:0000313" key="4">
    <source>
        <dbReference type="EMBL" id="ELR23018.1"/>
    </source>
</evidence>
<dbReference type="GeneID" id="14923987"/>
<dbReference type="AlphaFoldDB" id="L8HE31"/>
<dbReference type="Pfam" id="PF00884">
    <property type="entry name" value="Sulfatase"/>
    <property type="match status" value="1"/>
</dbReference>
<gene>
    <name evidence="4" type="ORF">ACA1_360330</name>
</gene>
<keyword evidence="2" id="KW-0812">Transmembrane</keyword>
<evidence type="ECO:0000256" key="1">
    <source>
        <dbReference type="SAM" id="MobiDB-lite"/>
    </source>
</evidence>
<dbReference type="Proteomes" id="UP000011083">
    <property type="component" value="Unassembled WGS sequence"/>
</dbReference>
<feature type="compositionally biased region" description="Basic and acidic residues" evidence="1">
    <location>
        <begin position="510"/>
        <end position="523"/>
    </location>
</feature>
<dbReference type="PANTHER" id="PTHR43751:SF3">
    <property type="entry name" value="SULFATASE N-TERMINAL DOMAIN-CONTAINING PROTEIN"/>
    <property type="match status" value="1"/>
</dbReference>
<evidence type="ECO:0000259" key="3">
    <source>
        <dbReference type="Pfam" id="PF00884"/>
    </source>
</evidence>
<protein>
    <submittedName>
        <fullName evidence="4">Sulfatase domain containing protein</fullName>
    </submittedName>
</protein>
<dbReference type="KEGG" id="acan:ACA1_360330"/>
<accession>L8HE31</accession>
<sequence>MFSESNERLIKRRHESGKSDKASPKRIRVPEGQEQAEKLRGDVEAQHGGANASGAQHDRPAHGQDGGFLATSPFGQFCDHAAGVLLGNSRSVTFIMALINSTIQILIYVFSLSTIINNYDPELHKNNYPQVGLRLFMLEYNYLMHHLGYFNYMVFHCLFTGVMSWAVLHLCLYICRSFFRLCTNALLSSPEVPVVKGCGRYPISLCVSVFVLAVVEIILLALYVLECRLLVDMSVHLIDLDLVEILGIKQVLERQRELGAGLDPEHWPYIKLVVALLLLGQAACFFLARLILRKLTRQKLRKFFLCVGLVIMVTGLLVVFQTAFIYEDVEHYRGQLPFNYIDPNPIDRLIPIIPRTNTAVPPVPGAGYPLMGEELAATVRRKKNVIIIRQQVHIAPGSGHVSEMGQFALIYGLHAYHYHSFAVGHIPSYAYKVLKQNGYVIGGAVATSAWNYPNRNLYNNFDEFDSMNDNYAMLEKAQEFIDRRKEDKKPFLFFMHVHKRPVPDPLPADYHQRDPEGDTREFSNRIIRQKDEDRHRALEMLRAAGMVDGKSIVFFISDHGNMEGEHGEKGHGQRESSWWNEKALLPSFICLPGEDMGQYQRPALGSHVDYVPTFMDYLDLNPPIDPKAYSNGKSLLIKKDQPDWTADRMVAFSARYFPEKNKVNAVGTTEFKFWFRVARFDPATRHMEFVPIKATRWDDESLCLPPELRAEWARVLQDVAAGREIAEGRCKMKQFYALSENYRREMFHFLDVDQAAYE</sequence>
<dbReference type="PANTHER" id="PTHR43751">
    <property type="entry name" value="SULFATASE"/>
    <property type="match status" value="1"/>
</dbReference>
<keyword evidence="2" id="KW-0472">Membrane</keyword>
<reference evidence="4 5" key="1">
    <citation type="journal article" date="2013" name="Genome Biol.">
        <title>Genome of Acanthamoeba castellanii highlights extensive lateral gene transfer and early evolution of tyrosine kinase signaling.</title>
        <authorList>
            <person name="Clarke M."/>
            <person name="Lohan A.J."/>
            <person name="Liu B."/>
            <person name="Lagkouvardos I."/>
            <person name="Roy S."/>
            <person name="Zafar N."/>
            <person name="Bertelli C."/>
            <person name="Schilde C."/>
            <person name="Kianianmomeni A."/>
            <person name="Burglin T.R."/>
            <person name="Frech C."/>
            <person name="Turcotte B."/>
            <person name="Kopec K.O."/>
            <person name="Synnott J.M."/>
            <person name="Choo C."/>
            <person name="Paponov I."/>
            <person name="Finkler A."/>
            <person name="Soon Heng Tan C."/>
            <person name="Hutchins A.P."/>
            <person name="Weinmeier T."/>
            <person name="Rattei T."/>
            <person name="Chu J.S."/>
            <person name="Gimenez G."/>
            <person name="Irimia M."/>
            <person name="Rigden D.J."/>
            <person name="Fitzpatrick D.A."/>
            <person name="Lorenzo-Morales J."/>
            <person name="Bateman A."/>
            <person name="Chiu C.H."/>
            <person name="Tang P."/>
            <person name="Hegemann P."/>
            <person name="Fromm H."/>
            <person name="Raoult D."/>
            <person name="Greub G."/>
            <person name="Miranda-Saavedra D."/>
            <person name="Chen N."/>
            <person name="Nash P."/>
            <person name="Ginger M.L."/>
            <person name="Horn M."/>
            <person name="Schaap P."/>
            <person name="Caler L."/>
            <person name="Loftus B."/>
        </authorList>
    </citation>
    <scope>NUCLEOTIDE SEQUENCE [LARGE SCALE GENOMIC DNA]</scope>
    <source>
        <strain evidence="4 5">Neff</strain>
    </source>
</reference>
<feature type="transmembrane region" description="Helical" evidence="2">
    <location>
        <begin position="94"/>
        <end position="116"/>
    </location>
</feature>
<evidence type="ECO:0000256" key="2">
    <source>
        <dbReference type="SAM" id="Phobius"/>
    </source>
</evidence>
<dbReference type="InterPro" id="IPR052701">
    <property type="entry name" value="GAG_Ulvan_Degrading_Sulfatases"/>
</dbReference>
<dbReference type="SUPFAM" id="SSF53649">
    <property type="entry name" value="Alkaline phosphatase-like"/>
    <property type="match status" value="1"/>
</dbReference>
<evidence type="ECO:0000313" key="5">
    <source>
        <dbReference type="Proteomes" id="UP000011083"/>
    </source>
</evidence>
<dbReference type="RefSeq" id="XP_004352495.1">
    <property type="nucleotide sequence ID" value="XM_004352443.1"/>
</dbReference>
<dbReference type="InterPro" id="IPR017850">
    <property type="entry name" value="Alkaline_phosphatase_core_sf"/>
</dbReference>
<keyword evidence="2" id="KW-1133">Transmembrane helix</keyword>
<dbReference type="InterPro" id="IPR000917">
    <property type="entry name" value="Sulfatase_N"/>
</dbReference>